<evidence type="ECO:0000313" key="1">
    <source>
        <dbReference type="EMBL" id="JAD67292.1"/>
    </source>
</evidence>
<reference evidence="1" key="1">
    <citation type="submission" date="2014-09" db="EMBL/GenBank/DDBJ databases">
        <authorList>
            <person name="Magalhaes I.L.F."/>
            <person name="Oliveira U."/>
            <person name="Santos F.R."/>
            <person name="Vidigal T.H.D.A."/>
            <person name="Brescovit A.D."/>
            <person name="Santos A.J."/>
        </authorList>
    </citation>
    <scope>NUCLEOTIDE SEQUENCE</scope>
    <source>
        <tissue evidence="1">Shoot tissue taken approximately 20 cm above the soil surface</tissue>
    </source>
</reference>
<sequence length="16" mass="2011">MVRFSHRLLYSCSHKF</sequence>
<protein>
    <submittedName>
        <fullName evidence="1">Uncharacterized protein</fullName>
    </submittedName>
</protein>
<dbReference type="AlphaFoldDB" id="A0A0A9C6Z0"/>
<accession>A0A0A9C6Z0</accession>
<name>A0A0A9C6Z0_ARUDO</name>
<organism evidence="1">
    <name type="scientific">Arundo donax</name>
    <name type="common">Giant reed</name>
    <name type="synonym">Donax arundinaceus</name>
    <dbReference type="NCBI Taxonomy" id="35708"/>
    <lineage>
        <taxon>Eukaryota</taxon>
        <taxon>Viridiplantae</taxon>
        <taxon>Streptophyta</taxon>
        <taxon>Embryophyta</taxon>
        <taxon>Tracheophyta</taxon>
        <taxon>Spermatophyta</taxon>
        <taxon>Magnoliopsida</taxon>
        <taxon>Liliopsida</taxon>
        <taxon>Poales</taxon>
        <taxon>Poaceae</taxon>
        <taxon>PACMAD clade</taxon>
        <taxon>Arundinoideae</taxon>
        <taxon>Arundineae</taxon>
        <taxon>Arundo</taxon>
    </lineage>
</organism>
<dbReference type="EMBL" id="GBRH01230603">
    <property type="protein sequence ID" value="JAD67292.1"/>
    <property type="molecule type" value="Transcribed_RNA"/>
</dbReference>
<reference evidence="1" key="2">
    <citation type="journal article" date="2015" name="Data Brief">
        <title>Shoot transcriptome of the giant reed, Arundo donax.</title>
        <authorList>
            <person name="Barrero R.A."/>
            <person name="Guerrero F.D."/>
            <person name="Moolhuijzen P."/>
            <person name="Goolsby J.A."/>
            <person name="Tidwell J."/>
            <person name="Bellgard S.E."/>
            <person name="Bellgard M.I."/>
        </authorList>
    </citation>
    <scope>NUCLEOTIDE SEQUENCE</scope>
    <source>
        <tissue evidence="1">Shoot tissue taken approximately 20 cm above the soil surface</tissue>
    </source>
</reference>
<proteinExistence type="predicted"/>